<dbReference type="PANTHER" id="PTHR11787">
    <property type="entry name" value="RAB GDP-DISSOCIATION INHIBITOR"/>
    <property type="match status" value="1"/>
</dbReference>
<evidence type="ECO:0000313" key="3">
    <source>
        <dbReference type="EMBL" id="KAH7362383.1"/>
    </source>
</evidence>
<evidence type="ECO:0000256" key="1">
    <source>
        <dbReference type="ARBA" id="ARBA00005593"/>
    </source>
</evidence>
<comment type="caution">
    <text evidence="3">The sequence shown here is derived from an EMBL/GenBank/DDBJ whole genome shotgun (WGS) entry which is preliminary data.</text>
</comment>
<sequence>MESLAEQTWDAIICGTGLQQSLLALALSRSGKQILHLDPNEYYGGNEAALTLDEAEAWAGNASSGLGRSVFSAASVTKSEDAAPKSSRAYSLSLSPFIVHTRSALVSQLVSSRAYRQLEFLAVGTFYILRQKQGSAEAELTPIPATREAIFATDAIQPRPKRALMKFLKFVLAHGGPESEEKWRSRANEPLARFLEEEFKLDAELRTLILALTLSLDGEITVEKGLKAIELHLTSMGVFGPGFAAIYPKYGGGSEVAQVGCRACAVGGGVYMLGTGTKSTRPLEGQEDGAKHEVELSEGGIKLRARALIREADKVPENGDRVSRLVAVLNSTLPHLFEPVAEDTPSPGVAVIAIPPGSVKDAEGNASTHPIHAFVHSSETGECPHGQSVLYLTTPTTPSSALALDAALIALLELVAPKDGPLPRAIWQLRYEQACPSGTTEVEAQSGNGLHTFTPAAPALAFNDAILEPVKAIWRAVLGSEATDEALEGYMKFEDREGVADDED</sequence>
<dbReference type="PRINTS" id="PR00891">
    <property type="entry name" value="RABGDIREP"/>
</dbReference>
<dbReference type="EMBL" id="JAGPXD010000003">
    <property type="protein sequence ID" value="KAH7362383.1"/>
    <property type="molecule type" value="Genomic_DNA"/>
</dbReference>
<dbReference type="SUPFAM" id="SSF51905">
    <property type="entry name" value="FAD/NAD(P)-binding domain"/>
    <property type="match status" value="1"/>
</dbReference>
<dbReference type="Gene3D" id="1.10.405.10">
    <property type="entry name" value="Guanine Nucleotide Dissociation Inhibitor, domain 1"/>
    <property type="match status" value="1"/>
</dbReference>
<reference evidence="3" key="1">
    <citation type="journal article" date="2021" name="Nat. Commun.">
        <title>Genetic determinants of endophytism in the Arabidopsis root mycobiome.</title>
        <authorList>
            <person name="Mesny F."/>
            <person name="Miyauchi S."/>
            <person name="Thiergart T."/>
            <person name="Pickel B."/>
            <person name="Atanasova L."/>
            <person name="Karlsson M."/>
            <person name="Huettel B."/>
            <person name="Barry K.W."/>
            <person name="Haridas S."/>
            <person name="Chen C."/>
            <person name="Bauer D."/>
            <person name="Andreopoulos W."/>
            <person name="Pangilinan J."/>
            <person name="LaButti K."/>
            <person name="Riley R."/>
            <person name="Lipzen A."/>
            <person name="Clum A."/>
            <person name="Drula E."/>
            <person name="Henrissat B."/>
            <person name="Kohler A."/>
            <person name="Grigoriev I.V."/>
            <person name="Martin F.M."/>
            <person name="Hacquard S."/>
        </authorList>
    </citation>
    <scope>NUCLEOTIDE SEQUENCE</scope>
    <source>
        <strain evidence="3">MPI-CAGE-AT-0016</strain>
    </source>
</reference>
<proteinExistence type="inferred from homology"/>
<comment type="similarity">
    <text evidence="1 2">Belongs to the Rab GDI family.</text>
</comment>
<dbReference type="Proteomes" id="UP000813385">
    <property type="component" value="Unassembled WGS sequence"/>
</dbReference>
<dbReference type="SUPFAM" id="SSF54373">
    <property type="entry name" value="FAD-linked reductases, C-terminal domain"/>
    <property type="match status" value="1"/>
</dbReference>
<dbReference type="GO" id="GO:0005092">
    <property type="term" value="F:GDP-dissociation inhibitor activity"/>
    <property type="evidence" value="ECO:0007669"/>
    <property type="project" value="UniProtKB-UniRule"/>
</dbReference>
<dbReference type="GO" id="GO:0007264">
    <property type="term" value="P:small GTPase-mediated signal transduction"/>
    <property type="evidence" value="ECO:0007669"/>
    <property type="project" value="UniProtKB-UniRule"/>
</dbReference>
<dbReference type="GO" id="GO:0005968">
    <property type="term" value="C:Rab-protein geranylgeranyltransferase complex"/>
    <property type="evidence" value="ECO:0007669"/>
    <property type="project" value="TreeGrafter"/>
</dbReference>
<dbReference type="GO" id="GO:0016192">
    <property type="term" value="P:vesicle-mediated transport"/>
    <property type="evidence" value="ECO:0007669"/>
    <property type="project" value="TreeGrafter"/>
</dbReference>
<dbReference type="PANTHER" id="PTHR11787:SF4">
    <property type="entry name" value="CHM, RAB ESCORT PROTEIN 1"/>
    <property type="match status" value="1"/>
</dbReference>
<gene>
    <name evidence="3" type="ORF">B0T11DRAFT_280701</name>
</gene>
<evidence type="ECO:0000256" key="2">
    <source>
        <dbReference type="PIRNR" id="PIRNR037514"/>
    </source>
</evidence>
<organism evidence="3 4">
    <name type="scientific">Plectosphaerella cucumerina</name>
    <dbReference type="NCBI Taxonomy" id="40658"/>
    <lineage>
        <taxon>Eukaryota</taxon>
        <taxon>Fungi</taxon>
        <taxon>Dikarya</taxon>
        <taxon>Ascomycota</taxon>
        <taxon>Pezizomycotina</taxon>
        <taxon>Sordariomycetes</taxon>
        <taxon>Hypocreomycetidae</taxon>
        <taxon>Glomerellales</taxon>
        <taxon>Plectosphaerellaceae</taxon>
        <taxon>Plectosphaerella</taxon>
    </lineage>
</organism>
<dbReference type="GO" id="GO:0005829">
    <property type="term" value="C:cytosol"/>
    <property type="evidence" value="ECO:0007669"/>
    <property type="project" value="TreeGrafter"/>
</dbReference>
<dbReference type="Gene3D" id="3.30.519.10">
    <property type="entry name" value="Guanine Nucleotide Dissociation Inhibitor, domain 2"/>
    <property type="match status" value="1"/>
</dbReference>
<protein>
    <recommendedName>
        <fullName evidence="2">Rab proteins geranylgeranyltransferase</fullName>
    </recommendedName>
</protein>
<accession>A0A8K0X4F9</accession>
<dbReference type="Gene3D" id="3.50.50.60">
    <property type="entry name" value="FAD/NAD(P)-binding domain"/>
    <property type="match status" value="1"/>
</dbReference>
<dbReference type="GO" id="GO:0005634">
    <property type="term" value="C:nucleus"/>
    <property type="evidence" value="ECO:0007669"/>
    <property type="project" value="TreeGrafter"/>
</dbReference>
<evidence type="ECO:0000313" key="4">
    <source>
        <dbReference type="Proteomes" id="UP000813385"/>
    </source>
</evidence>
<name>A0A8K0X4F9_9PEZI</name>
<keyword evidence="4" id="KW-1185">Reference proteome</keyword>
<dbReference type="OrthoDB" id="1923006at2759"/>
<dbReference type="AlphaFoldDB" id="A0A8K0X4F9"/>
<dbReference type="InterPro" id="IPR036188">
    <property type="entry name" value="FAD/NAD-bd_sf"/>
</dbReference>
<dbReference type="PIRSF" id="PIRSF037514">
    <property type="entry name" value="Rab_ger_ger_transf_A_fun"/>
    <property type="match status" value="1"/>
</dbReference>
<dbReference type="InterPro" id="IPR017230">
    <property type="entry name" value="Mrs6"/>
</dbReference>
<dbReference type="Pfam" id="PF00996">
    <property type="entry name" value="GDI"/>
    <property type="match status" value="1"/>
</dbReference>
<dbReference type="InterPro" id="IPR018203">
    <property type="entry name" value="GDP_dissociation_inhibitor"/>
</dbReference>